<name>A0A1E7LCV9_9ACTN</name>
<sequence>MYRRGDEYHRHPLDGPVHEHFGLSYANYLVVERSLLQSMPIEWQESFITRLRELEEAFGHRQRAEVFDVTAATEHEASDLTEPQRQQLGITTDWYRGERPPEHLDGDDLAEWQHEHENPDGPVYYDRDGQEIDADHVVLLPAEDPVPPYNRGRTYLQPAYPGSELCGDVLNIDGVDRTCVRQFGFHEKSRHVDADGFWWQQAYGRLSNRDAVTAGH</sequence>
<dbReference type="AlphaFoldDB" id="A0A1E7LCV9"/>
<evidence type="ECO:0000313" key="2">
    <source>
        <dbReference type="Proteomes" id="UP000176005"/>
    </source>
</evidence>
<organism evidence="1 2">
    <name type="scientific">Streptomyces nanshensis</name>
    <dbReference type="NCBI Taxonomy" id="518642"/>
    <lineage>
        <taxon>Bacteria</taxon>
        <taxon>Bacillati</taxon>
        <taxon>Actinomycetota</taxon>
        <taxon>Actinomycetes</taxon>
        <taxon>Kitasatosporales</taxon>
        <taxon>Streptomycetaceae</taxon>
        <taxon>Streptomyces</taxon>
    </lineage>
</organism>
<gene>
    <name evidence="1" type="ORF">AN218_00890</name>
</gene>
<dbReference type="RefSeq" id="WP_070014505.1">
    <property type="nucleotide sequence ID" value="NZ_LJGW01000024.1"/>
</dbReference>
<protein>
    <submittedName>
        <fullName evidence="1">Uncharacterized protein</fullName>
    </submittedName>
</protein>
<dbReference type="EMBL" id="LJGW01000024">
    <property type="protein sequence ID" value="OEV14062.1"/>
    <property type="molecule type" value="Genomic_DNA"/>
</dbReference>
<dbReference type="Proteomes" id="UP000176005">
    <property type="component" value="Unassembled WGS sequence"/>
</dbReference>
<proteinExistence type="predicted"/>
<comment type="caution">
    <text evidence="1">The sequence shown here is derived from an EMBL/GenBank/DDBJ whole genome shotgun (WGS) entry which is preliminary data.</text>
</comment>
<reference evidence="1 2" key="1">
    <citation type="journal article" date="2016" name="Front. Microbiol.">
        <title>Comparative Genomics Analysis of Streptomyces Species Reveals Their Adaptation to the Marine Environment and Their Diversity at the Genomic Level.</title>
        <authorList>
            <person name="Tian X."/>
            <person name="Zhang Z."/>
            <person name="Yang T."/>
            <person name="Chen M."/>
            <person name="Li J."/>
            <person name="Chen F."/>
            <person name="Yang J."/>
            <person name="Li W."/>
            <person name="Zhang B."/>
            <person name="Zhang Z."/>
            <person name="Wu J."/>
            <person name="Zhang C."/>
            <person name="Long L."/>
            <person name="Xiao J."/>
        </authorList>
    </citation>
    <scope>NUCLEOTIDE SEQUENCE [LARGE SCALE GENOMIC DNA]</scope>
    <source>
        <strain evidence="1 2">SCSIO 10429</strain>
    </source>
</reference>
<keyword evidence="2" id="KW-1185">Reference proteome</keyword>
<evidence type="ECO:0000313" key="1">
    <source>
        <dbReference type="EMBL" id="OEV14062.1"/>
    </source>
</evidence>
<accession>A0A1E7LCV9</accession>